<protein>
    <submittedName>
        <fullName evidence="2">Uncharacterized protein</fullName>
    </submittedName>
</protein>
<feature type="region of interest" description="Disordered" evidence="1">
    <location>
        <begin position="226"/>
        <end position="245"/>
    </location>
</feature>
<keyword evidence="3" id="KW-1185">Reference proteome</keyword>
<dbReference type="EMBL" id="MU839834">
    <property type="protein sequence ID" value="KAK1755289.1"/>
    <property type="molecule type" value="Genomic_DNA"/>
</dbReference>
<evidence type="ECO:0000256" key="1">
    <source>
        <dbReference type="SAM" id="MobiDB-lite"/>
    </source>
</evidence>
<accession>A0AAJ0BBL9</accession>
<evidence type="ECO:0000313" key="3">
    <source>
        <dbReference type="Proteomes" id="UP001239445"/>
    </source>
</evidence>
<feature type="compositionally biased region" description="Basic and acidic residues" evidence="1">
    <location>
        <begin position="549"/>
        <end position="559"/>
    </location>
</feature>
<feature type="compositionally biased region" description="Polar residues" evidence="1">
    <location>
        <begin position="584"/>
        <end position="603"/>
    </location>
</feature>
<feature type="compositionally biased region" description="Low complexity" evidence="1">
    <location>
        <begin position="175"/>
        <end position="190"/>
    </location>
</feature>
<feature type="compositionally biased region" description="Low complexity" evidence="1">
    <location>
        <begin position="487"/>
        <end position="500"/>
    </location>
</feature>
<feature type="compositionally biased region" description="Polar residues" evidence="1">
    <location>
        <begin position="626"/>
        <end position="637"/>
    </location>
</feature>
<dbReference type="Proteomes" id="UP001239445">
    <property type="component" value="Unassembled WGS sequence"/>
</dbReference>
<comment type="caution">
    <text evidence="2">The sequence shown here is derived from an EMBL/GenBank/DDBJ whole genome shotgun (WGS) entry which is preliminary data.</text>
</comment>
<proteinExistence type="predicted"/>
<gene>
    <name evidence="2" type="ORF">QBC47DRAFT_383305</name>
</gene>
<feature type="compositionally biased region" description="Polar residues" evidence="1">
    <location>
        <begin position="103"/>
        <end position="120"/>
    </location>
</feature>
<feature type="compositionally biased region" description="Acidic residues" evidence="1">
    <location>
        <begin position="125"/>
        <end position="135"/>
    </location>
</feature>
<sequence length="666" mass="73255">MAHTVHTWSPAAFGGQTIPSRLVRIPKVQQSLLDQEEAWRATTKNVPKEVLEHLREIPTEEPRAVPPSTKRPPAERQSTPEKQPAAEKQSAAERQPTPPHKTPIQSPTKQSPIQSLNPRPNGNEEQADEEDEDEPIPIPWTPSNYGGPVPEAETETGKKLLSPSPEFEKSPSRPPRQVRSSPPPMSSQQSIDMEIQVPNAVTMTEPSVFRPAAAFMAAVLEPTPPSAQIIPSTMTEDTPAKPPEAKRQRLMKNIKDRFDEPSIVPGTTTQQSALTASLPRLSPTIPDSSVSVIPSTIPGFTTQATTSPGVELTSRGRTDHDLPPAIPPTPLELSSTRERLPPNGPPSQVPFTAFLVAYPDFKCSLNDFIRAVMCLKDLQDRRALPEFLYDDFVRVWCTEFVPYIESAVLQNPSRILSAIQYYNQNVGYPVYINCVLTRENIDNVLEKHADEARMIREELSGRSRPPSVERSKILAEKPLQRLDNVAAPKKAAATRAKPAAHSPELTSDLVDENWIDPPSKYSRSSDSRTGGIGSALTARKPSHSSTDMPRLEVNRKPSAESRPPSASAAKSKRIGGQDEREKSVNSLVQNSNRGPSPGANSVASDVRPMQQRGLDESVLRRRRDTGTPQPSSTATTNKSKRKRETFEAYLRRRSSMKLTGGSSTAP</sequence>
<reference evidence="2" key="1">
    <citation type="submission" date="2023-06" db="EMBL/GenBank/DDBJ databases">
        <title>Genome-scale phylogeny and comparative genomics of the fungal order Sordariales.</title>
        <authorList>
            <consortium name="Lawrence Berkeley National Laboratory"/>
            <person name="Hensen N."/>
            <person name="Bonometti L."/>
            <person name="Westerberg I."/>
            <person name="Brannstrom I.O."/>
            <person name="Guillou S."/>
            <person name="Cros-Aarteil S."/>
            <person name="Calhoun S."/>
            <person name="Haridas S."/>
            <person name="Kuo A."/>
            <person name="Mondo S."/>
            <person name="Pangilinan J."/>
            <person name="Riley R."/>
            <person name="Labutti K."/>
            <person name="Andreopoulos B."/>
            <person name="Lipzen A."/>
            <person name="Chen C."/>
            <person name="Yanf M."/>
            <person name="Daum C."/>
            <person name="Ng V."/>
            <person name="Clum A."/>
            <person name="Steindorff A."/>
            <person name="Ohm R."/>
            <person name="Martin F."/>
            <person name="Silar P."/>
            <person name="Natvig D."/>
            <person name="Lalanne C."/>
            <person name="Gautier V."/>
            <person name="Ament-Velasquez S.L."/>
            <person name="Kruys A."/>
            <person name="Hutchinson M.I."/>
            <person name="Powell A.J."/>
            <person name="Barry K."/>
            <person name="Miller A.N."/>
            <person name="Grigoriev I.V."/>
            <person name="Debuchy R."/>
            <person name="Gladieux P."/>
            <person name="Thoren M.H."/>
            <person name="Johannesson H."/>
        </authorList>
    </citation>
    <scope>NUCLEOTIDE SEQUENCE</scope>
    <source>
        <strain evidence="2">PSN4</strain>
    </source>
</reference>
<dbReference type="AlphaFoldDB" id="A0AAJ0BBL9"/>
<name>A0AAJ0BBL9_9PEZI</name>
<organism evidence="2 3">
    <name type="scientific">Echria macrotheca</name>
    <dbReference type="NCBI Taxonomy" id="438768"/>
    <lineage>
        <taxon>Eukaryota</taxon>
        <taxon>Fungi</taxon>
        <taxon>Dikarya</taxon>
        <taxon>Ascomycota</taxon>
        <taxon>Pezizomycotina</taxon>
        <taxon>Sordariomycetes</taxon>
        <taxon>Sordariomycetidae</taxon>
        <taxon>Sordariales</taxon>
        <taxon>Schizotheciaceae</taxon>
        <taxon>Echria</taxon>
    </lineage>
</organism>
<feature type="region of interest" description="Disordered" evidence="1">
    <location>
        <begin position="487"/>
        <end position="666"/>
    </location>
</feature>
<feature type="compositionally biased region" description="Polar residues" evidence="1">
    <location>
        <begin position="656"/>
        <end position="666"/>
    </location>
</feature>
<feature type="region of interest" description="Disordered" evidence="1">
    <location>
        <begin position="298"/>
        <end position="342"/>
    </location>
</feature>
<feature type="region of interest" description="Disordered" evidence="1">
    <location>
        <begin position="40"/>
        <end position="190"/>
    </location>
</feature>
<evidence type="ECO:0000313" key="2">
    <source>
        <dbReference type="EMBL" id="KAK1755289.1"/>
    </source>
</evidence>
<feature type="compositionally biased region" description="Polar residues" evidence="1">
    <location>
        <begin position="298"/>
        <end position="308"/>
    </location>
</feature>
<feature type="compositionally biased region" description="Low complexity" evidence="1">
    <location>
        <begin position="560"/>
        <end position="569"/>
    </location>
</feature>
<feature type="compositionally biased region" description="Basic and acidic residues" evidence="1">
    <location>
        <begin position="46"/>
        <end position="63"/>
    </location>
</feature>